<evidence type="ECO:0000256" key="5">
    <source>
        <dbReference type="ARBA" id="ARBA00022989"/>
    </source>
</evidence>
<dbReference type="PROSITE" id="PS50109">
    <property type="entry name" value="HIS_KIN"/>
    <property type="match status" value="1"/>
</dbReference>
<feature type="transmembrane region" description="Helical" evidence="7">
    <location>
        <begin position="12"/>
        <end position="31"/>
    </location>
</feature>
<sequence length="550" mass="60922">MRFRPSFQIKLFTYLVVLFMALFSIVGIYYYQDIQRQLYEDMGIRAKVQADEIALIPSLINAVENKDISAINRLMKNISAHSDASYMVIGDGKAMHLFHSIYADRLGTTLVGGDNEEVLTGKSTTTIRLGGAGLSLRSKAPIRNAENQVIGIVSVGYLTSHINSLTLEKVISILLGAATLLLALFTFSWFFSRSIKKQMFSLEPREIGLLVRQQKALMESIYEGVIAIDDQFRVAVINQAAKKLLNLNTPSRELRGRPLSQVIAPVSFFNPQVMLEKDIHDEICLFNNLTVIASRVRIMLEEQLQGWVITFRDCSDIDRLSIQLSQVQRYADNLRIMRHEQLNWTATLAGLLHMGRYDEAIRYIEAQSENAQEILDFVSARFCSPRLCGLLLGKYARAREKGVVLEFDPACEISLLPAALSETELMSVIGNLLDNAIEATLLRGSEAGPVEVYIVCSKNELVIEVADQGVGITQERREEIFSMGVTSKPDGDHGLGLHLVASYVSHAGGNVEVSDNSPTGAVFSVFIPNGTGVPGNTAAYLQPEKTKVSR</sequence>
<keyword evidence="4 7" id="KW-0812">Transmembrane</keyword>
<dbReference type="PANTHER" id="PTHR43547:SF10">
    <property type="entry name" value="SENSOR HISTIDINE KINASE DCUS"/>
    <property type="match status" value="1"/>
</dbReference>
<dbReference type="RefSeq" id="WP_217175150.1">
    <property type="nucleotide sequence ID" value="NZ_JAFMOW010000068.1"/>
</dbReference>
<evidence type="ECO:0000313" key="10">
    <source>
        <dbReference type="Proteomes" id="UP000734343"/>
    </source>
</evidence>
<evidence type="ECO:0000313" key="9">
    <source>
        <dbReference type="EMBL" id="MBU9858184.1"/>
    </source>
</evidence>
<dbReference type="InterPro" id="IPR000014">
    <property type="entry name" value="PAS"/>
</dbReference>
<feature type="transmembrane region" description="Helical" evidence="7">
    <location>
        <begin position="170"/>
        <end position="191"/>
    </location>
</feature>
<keyword evidence="9" id="KW-0808">Transferase</keyword>
<dbReference type="GO" id="GO:0016301">
    <property type="term" value="F:kinase activity"/>
    <property type="evidence" value="ECO:0007669"/>
    <property type="project" value="UniProtKB-KW"/>
</dbReference>
<keyword evidence="2" id="KW-1003">Cell membrane</keyword>
<evidence type="ECO:0000259" key="8">
    <source>
        <dbReference type="PROSITE" id="PS50109"/>
    </source>
</evidence>
<evidence type="ECO:0000256" key="7">
    <source>
        <dbReference type="SAM" id="Phobius"/>
    </source>
</evidence>
<feature type="domain" description="Histidine kinase" evidence="8">
    <location>
        <begin position="398"/>
        <end position="531"/>
    </location>
</feature>
<protein>
    <submittedName>
        <fullName evidence="9">Sensor histidine kinase</fullName>
    </submittedName>
</protein>
<gene>
    <name evidence="9" type="ORF">J1778_23175</name>
</gene>
<dbReference type="SMART" id="SM00091">
    <property type="entry name" value="PAS"/>
    <property type="match status" value="1"/>
</dbReference>
<keyword evidence="10" id="KW-1185">Reference proteome</keyword>
<reference evidence="9 10" key="1">
    <citation type="submission" date="2021-03" db="EMBL/GenBank/DDBJ databases">
        <title>Five novel Rahnella species.</title>
        <authorList>
            <person name="Brady C."/>
            <person name="Asselin J."/>
            <person name="Beer S."/>
            <person name="Bruberg M.B."/>
            <person name="Crampton B."/>
            <person name="Venter S."/>
            <person name="Arnold D."/>
            <person name="Denman S."/>
        </authorList>
    </citation>
    <scope>NUCLEOTIDE SEQUENCE [LARGE SCALE GENOMIC DNA]</scope>
    <source>
        <strain evidence="9 10">H11b</strain>
    </source>
</reference>
<evidence type="ECO:0000256" key="6">
    <source>
        <dbReference type="ARBA" id="ARBA00023136"/>
    </source>
</evidence>
<name>A0ABS6M1F7_9GAMM</name>
<evidence type="ECO:0000256" key="1">
    <source>
        <dbReference type="ARBA" id="ARBA00004651"/>
    </source>
</evidence>
<dbReference type="InterPro" id="IPR005467">
    <property type="entry name" value="His_kinase_dom"/>
</dbReference>
<comment type="subcellular location">
    <subcellularLocation>
        <location evidence="1">Cell membrane</location>
        <topology evidence="1">Multi-pass membrane protein</topology>
    </subcellularLocation>
</comment>
<keyword evidence="3" id="KW-0597">Phosphoprotein</keyword>
<dbReference type="InterPro" id="IPR033463">
    <property type="entry name" value="sCache_3"/>
</dbReference>
<accession>A0ABS6M1F7</accession>
<keyword evidence="9" id="KW-0418">Kinase</keyword>
<evidence type="ECO:0000256" key="2">
    <source>
        <dbReference type="ARBA" id="ARBA00022475"/>
    </source>
</evidence>
<dbReference type="SMART" id="SM00387">
    <property type="entry name" value="HATPase_c"/>
    <property type="match status" value="1"/>
</dbReference>
<dbReference type="InterPro" id="IPR003594">
    <property type="entry name" value="HATPase_dom"/>
</dbReference>
<comment type="caution">
    <text evidence="9">The sequence shown here is derived from an EMBL/GenBank/DDBJ whole genome shotgun (WGS) entry which is preliminary data.</text>
</comment>
<proteinExistence type="predicted"/>
<dbReference type="Proteomes" id="UP000734343">
    <property type="component" value="Unassembled WGS sequence"/>
</dbReference>
<keyword evidence="6 7" id="KW-0472">Membrane</keyword>
<dbReference type="PANTHER" id="PTHR43547">
    <property type="entry name" value="TWO-COMPONENT HISTIDINE KINASE"/>
    <property type="match status" value="1"/>
</dbReference>
<evidence type="ECO:0000256" key="3">
    <source>
        <dbReference type="ARBA" id="ARBA00022553"/>
    </source>
</evidence>
<organism evidence="9 10">
    <name type="scientific">Rahnella bonaserana</name>
    <dbReference type="NCBI Taxonomy" id="2816248"/>
    <lineage>
        <taxon>Bacteria</taxon>
        <taxon>Pseudomonadati</taxon>
        <taxon>Pseudomonadota</taxon>
        <taxon>Gammaproteobacteria</taxon>
        <taxon>Enterobacterales</taxon>
        <taxon>Yersiniaceae</taxon>
        <taxon>Rahnella</taxon>
    </lineage>
</organism>
<dbReference type="Pfam" id="PF17203">
    <property type="entry name" value="sCache_3_2"/>
    <property type="match status" value="1"/>
</dbReference>
<dbReference type="Pfam" id="PF02518">
    <property type="entry name" value="HATPase_c"/>
    <property type="match status" value="1"/>
</dbReference>
<dbReference type="EMBL" id="JAFMOW010000068">
    <property type="protein sequence ID" value="MBU9858184.1"/>
    <property type="molecule type" value="Genomic_DNA"/>
</dbReference>
<evidence type="ECO:0000256" key="4">
    <source>
        <dbReference type="ARBA" id="ARBA00022692"/>
    </source>
</evidence>
<dbReference type="CDD" id="cd00130">
    <property type="entry name" value="PAS"/>
    <property type="match status" value="1"/>
</dbReference>
<keyword evidence="5 7" id="KW-1133">Transmembrane helix</keyword>